<gene>
    <name evidence="1" type="ORF">EIO64_07730</name>
    <name evidence="2" type="ORF">EIO64_17025</name>
</gene>
<evidence type="ECO:0000313" key="2">
    <source>
        <dbReference type="EMBL" id="QCI60699.1"/>
    </source>
</evidence>
<protein>
    <submittedName>
        <fullName evidence="2">Uncharacterized protein</fullName>
    </submittedName>
</protein>
<dbReference type="KEGG" id="obj:EIO64_07730"/>
<dbReference type="AlphaFoldDB" id="A0A4D7AN65"/>
<proteinExistence type="predicted"/>
<accession>A0A4D7AN65</accession>
<dbReference type="KEGG" id="obj:EIO64_17025"/>
<organism evidence="2 3">
    <name type="scientific">Dysosmobacter welbionis</name>
    <dbReference type="NCBI Taxonomy" id="2093857"/>
    <lineage>
        <taxon>Bacteria</taxon>
        <taxon>Bacillati</taxon>
        <taxon>Bacillota</taxon>
        <taxon>Clostridia</taxon>
        <taxon>Eubacteriales</taxon>
        <taxon>Oscillospiraceae</taxon>
        <taxon>Dysosmobacter</taxon>
    </lineage>
</organism>
<dbReference type="EMBL" id="CP034413">
    <property type="protein sequence ID" value="QCI59124.1"/>
    <property type="molecule type" value="Genomic_DNA"/>
</dbReference>
<sequence length="105" mass="12213">MKHCQICNAYFDAPMVREGTDPTVFPGYRYREELCPVCGQSYIEDAAVCPICKDYMPAGVILCKSCRRSLLSRFRGFADTLREEEEDQLDEWLDGRSIKERSEFR</sequence>
<evidence type="ECO:0000313" key="1">
    <source>
        <dbReference type="EMBL" id="QCI59124.1"/>
    </source>
</evidence>
<dbReference type="EMBL" id="CP034413">
    <property type="protein sequence ID" value="QCI60699.1"/>
    <property type="molecule type" value="Genomic_DNA"/>
</dbReference>
<name>A0A4D7AN65_9FIRM</name>
<reference evidence="2" key="2">
    <citation type="journal article" date="2020" name="Int. J. Syst. Evol. Microbiol.">
        <title>Dysosmobacter welbionis gen. nov., sp. nov., isolated from human faeces and emended description of the genus Oscillibacter.</title>
        <authorList>
            <person name="Le Roy T."/>
            <person name="Van der Smissen P."/>
            <person name="Paquot A."/>
            <person name="Delzenne N."/>
            <person name="Muccioli G.G."/>
            <person name="Collet J.F."/>
            <person name="Cani P.D."/>
        </authorList>
    </citation>
    <scope>NUCLEOTIDE SEQUENCE</scope>
    <source>
        <strain evidence="2">J115</strain>
    </source>
</reference>
<reference evidence="2" key="3">
    <citation type="submission" date="2021-06" db="EMBL/GenBank/DDBJ databases">
        <authorList>
            <person name="Le Roy T."/>
            <person name="Van der Smissen P."/>
            <person name="Delzenne N."/>
            <person name="Muccioli G."/>
            <person name="Collet J.F."/>
            <person name="Cani P.D."/>
        </authorList>
    </citation>
    <scope>NUCLEOTIDE SEQUENCE</scope>
    <source>
        <strain evidence="2">J115</strain>
    </source>
</reference>
<keyword evidence="3" id="KW-1185">Reference proteome</keyword>
<evidence type="ECO:0000313" key="3">
    <source>
        <dbReference type="Proteomes" id="UP000298642"/>
    </source>
</evidence>
<dbReference type="RefSeq" id="WP_136891138.1">
    <property type="nucleotide sequence ID" value="NZ_CP034413.3"/>
</dbReference>
<dbReference type="Proteomes" id="UP000298642">
    <property type="component" value="Chromosome"/>
</dbReference>
<reference evidence="3" key="1">
    <citation type="submission" date="2018-12" db="EMBL/GenBank/DDBJ databases">
        <title>Dusodibacter welbiota gen. nov., sp. nov., isolated from human faeces and emended description of the Oscillibacter genus.</title>
        <authorList>
            <person name="Le Roy T."/>
            <person name="Van der Smissen P."/>
            <person name="Delzenne N."/>
            <person name="Muccioli G."/>
            <person name="Collet J.F."/>
            <person name="Cani P.D."/>
        </authorList>
    </citation>
    <scope>NUCLEOTIDE SEQUENCE [LARGE SCALE GENOMIC DNA]</scope>
    <source>
        <strain evidence="3">J115</strain>
    </source>
</reference>